<keyword evidence="1" id="KW-0812">Transmembrane</keyword>
<evidence type="ECO:0000313" key="2">
    <source>
        <dbReference type="EMBL" id="TFI58469.1"/>
    </source>
</evidence>
<keyword evidence="3" id="KW-1185">Reference proteome</keyword>
<comment type="caution">
    <text evidence="2">The sequence shown here is derived from an EMBL/GenBank/DDBJ whole genome shotgun (WGS) entry which is preliminary data.</text>
</comment>
<evidence type="ECO:0008006" key="4">
    <source>
        <dbReference type="Google" id="ProtNLM"/>
    </source>
</evidence>
<name>A0A4Y8ZUP0_9SPHN</name>
<dbReference type="EMBL" id="SPDV01000016">
    <property type="protein sequence ID" value="TFI58469.1"/>
    <property type="molecule type" value="Genomic_DNA"/>
</dbReference>
<dbReference type="Pfam" id="PF03929">
    <property type="entry name" value="PepSY_TM"/>
    <property type="match status" value="1"/>
</dbReference>
<dbReference type="Proteomes" id="UP000298213">
    <property type="component" value="Unassembled WGS sequence"/>
</dbReference>
<gene>
    <name evidence="2" type="ORF">E2493_10005</name>
</gene>
<protein>
    <recommendedName>
        <fullName evidence="4">PepSY domain-containing protein</fullName>
    </recommendedName>
</protein>
<dbReference type="InterPro" id="IPR005625">
    <property type="entry name" value="PepSY-ass_TM"/>
</dbReference>
<keyword evidence="1" id="KW-1133">Transmembrane helix</keyword>
<proteinExistence type="predicted"/>
<dbReference type="AlphaFoldDB" id="A0A4Y8ZUP0"/>
<organism evidence="2 3">
    <name type="scientific">Sphingomonas parva</name>
    <dbReference type="NCBI Taxonomy" id="2555898"/>
    <lineage>
        <taxon>Bacteria</taxon>
        <taxon>Pseudomonadati</taxon>
        <taxon>Pseudomonadota</taxon>
        <taxon>Alphaproteobacteria</taxon>
        <taxon>Sphingomonadales</taxon>
        <taxon>Sphingomonadaceae</taxon>
        <taxon>Sphingomonas</taxon>
    </lineage>
</organism>
<dbReference type="OrthoDB" id="9806195at2"/>
<feature type="transmembrane region" description="Helical" evidence="1">
    <location>
        <begin position="21"/>
        <end position="44"/>
    </location>
</feature>
<keyword evidence="1" id="KW-0472">Membrane</keyword>
<evidence type="ECO:0000256" key="1">
    <source>
        <dbReference type="SAM" id="Phobius"/>
    </source>
</evidence>
<evidence type="ECO:0000313" key="3">
    <source>
        <dbReference type="Proteomes" id="UP000298213"/>
    </source>
</evidence>
<sequence>MESLARRKPFFTPLLFRKIHKWVGLILGLQFVLWTISGAVMALLDMEKVGGHAAAPSAASSSAWPATLAPPPLPGPVDGLLLRRVVNRPVYEVTDRSGVRLLDAQTGQQVTVDRTLAEQVARSAYHVSAPLKQVTRLEKANLEARDHAGPMWRLDFADADNSSSYVSAVTARPLVTRSDTWRTWDFVWMLHNMDYVNRKSFNHPLIIFVAFGTLWLSLTGFYLLFKSFRRREFRWVLGPWRPEAR</sequence>
<feature type="transmembrane region" description="Helical" evidence="1">
    <location>
        <begin position="205"/>
        <end position="225"/>
    </location>
</feature>
<reference evidence="2 3" key="1">
    <citation type="submission" date="2019-03" db="EMBL/GenBank/DDBJ databases">
        <title>Genome sequence of Sphingomonas sp. 17J27-24.</title>
        <authorList>
            <person name="Kim M."/>
            <person name="Maeng S."/>
            <person name="Sathiyaraj S."/>
        </authorList>
    </citation>
    <scope>NUCLEOTIDE SEQUENCE [LARGE SCALE GENOMIC DNA]</scope>
    <source>
        <strain evidence="2 3">17J27-24</strain>
    </source>
</reference>
<accession>A0A4Y8ZUP0</accession>